<sequence>MPFSLELTRHTNCSRWMDRSMEDMYDAVVEEVSYQSMTNTNSIRVNANLECLCVNTITYSIMYESCPCRLINHVQLRSKNSSRTKSNVDCASDLLFRRVSR</sequence>
<protein>
    <submittedName>
        <fullName evidence="1">Uncharacterized protein</fullName>
    </submittedName>
</protein>
<organism evidence="1 2">
    <name type="scientific">Adineta ricciae</name>
    <name type="common">Rotifer</name>
    <dbReference type="NCBI Taxonomy" id="249248"/>
    <lineage>
        <taxon>Eukaryota</taxon>
        <taxon>Metazoa</taxon>
        <taxon>Spiralia</taxon>
        <taxon>Gnathifera</taxon>
        <taxon>Rotifera</taxon>
        <taxon>Eurotatoria</taxon>
        <taxon>Bdelloidea</taxon>
        <taxon>Adinetida</taxon>
        <taxon>Adinetidae</taxon>
        <taxon>Adineta</taxon>
    </lineage>
</organism>
<dbReference type="AlphaFoldDB" id="A0A814A2Y8"/>
<proteinExistence type="predicted"/>
<evidence type="ECO:0000313" key="2">
    <source>
        <dbReference type="Proteomes" id="UP000663852"/>
    </source>
</evidence>
<gene>
    <name evidence="1" type="ORF">EDS130_LOCUS10065</name>
</gene>
<name>A0A814A2Y8_ADIRI</name>
<dbReference type="Proteomes" id="UP000663852">
    <property type="component" value="Unassembled WGS sequence"/>
</dbReference>
<dbReference type="EMBL" id="CAJNOJ010000034">
    <property type="protein sequence ID" value="CAF0906861.1"/>
    <property type="molecule type" value="Genomic_DNA"/>
</dbReference>
<evidence type="ECO:0000313" key="1">
    <source>
        <dbReference type="EMBL" id="CAF0906861.1"/>
    </source>
</evidence>
<accession>A0A814A2Y8</accession>
<reference evidence="1" key="1">
    <citation type="submission" date="2021-02" db="EMBL/GenBank/DDBJ databases">
        <authorList>
            <person name="Nowell W R."/>
        </authorList>
    </citation>
    <scope>NUCLEOTIDE SEQUENCE</scope>
</reference>
<comment type="caution">
    <text evidence="1">The sequence shown here is derived from an EMBL/GenBank/DDBJ whole genome shotgun (WGS) entry which is preliminary data.</text>
</comment>